<dbReference type="CDD" id="cd12236">
    <property type="entry name" value="RRM_snRNP70"/>
    <property type="match status" value="1"/>
</dbReference>
<evidence type="ECO:0000256" key="2">
    <source>
        <dbReference type="ARBA" id="ARBA00022884"/>
    </source>
</evidence>
<feature type="compositionally biased region" description="Basic and acidic residues" evidence="6">
    <location>
        <begin position="327"/>
        <end position="368"/>
    </location>
</feature>
<evidence type="ECO:0000313" key="9">
    <source>
        <dbReference type="Proteomes" id="UP000054454"/>
    </source>
</evidence>
<sequence length="375" mass="43715">MTDKLPPPLLALFQARPPLRYLPPCDVAPSLRRTPRISGVARYVHMLADYDKDYHPTESWLERRERKREEKRRAQEEVIRKGLAMYHPRQDPNIKGDPYKTLFVSRLSYKVTEQDLMREFGRYGRIERIRVVTNIKDNKPMGYAFIVFERERDMKAAYREMDGVRIKDRRVVVDVERGRTVNGWKPRRLGGGLGGRGYTKEILIRPLGYGDRIGRDKYRGGGSRGSSYKERSGGFHGNPKSSSNEWKGFNDKPKGSKAGIGYKGSDKDPFKSEYQESSSIEQNGSHFPDVPPGTPTGPSGRNSNISRYKGLENHDPRHTNNTNYSSGHHDYKESDRYKSDHDYRHEYNGRDDRRRDHDNQSREKERDRSSKRRRY</sequence>
<dbReference type="AlphaFoldDB" id="A0A0W4ZMU2"/>
<dbReference type="OrthoDB" id="4207594at2759"/>
<dbReference type="PROSITE" id="PS50102">
    <property type="entry name" value="RRM"/>
    <property type="match status" value="1"/>
</dbReference>
<name>A0A0W4ZMU2_PNEC8</name>
<protein>
    <recommendedName>
        <fullName evidence="7">RRM domain-containing protein</fullName>
    </recommendedName>
</protein>
<dbReference type="GO" id="GO:0071004">
    <property type="term" value="C:U2-type prespliceosome"/>
    <property type="evidence" value="ECO:0007669"/>
    <property type="project" value="TreeGrafter"/>
</dbReference>
<dbReference type="GeneID" id="28935701"/>
<dbReference type="InterPro" id="IPR012677">
    <property type="entry name" value="Nucleotide-bd_a/b_plait_sf"/>
</dbReference>
<dbReference type="RefSeq" id="XP_018226682.1">
    <property type="nucleotide sequence ID" value="XM_018369499.1"/>
</dbReference>
<dbReference type="PANTHER" id="PTHR13952">
    <property type="entry name" value="U1 SMALL NUCLEAR RIBONUCLEOPROTEIN 70 KD"/>
    <property type="match status" value="1"/>
</dbReference>
<dbReference type="InterPro" id="IPR000504">
    <property type="entry name" value="RRM_dom"/>
</dbReference>
<feature type="region of interest" description="Disordered" evidence="6">
    <location>
        <begin position="214"/>
        <end position="375"/>
    </location>
</feature>
<feature type="compositionally biased region" description="Polar residues" evidence="6">
    <location>
        <begin position="275"/>
        <end position="285"/>
    </location>
</feature>
<evidence type="ECO:0000256" key="4">
    <source>
        <dbReference type="ARBA" id="ARBA00023274"/>
    </source>
</evidence>
<comment type="caution">
    <text evidence="8">The sequence shown here is derived from an EMBL/GenBank/DDBJ whole genome shotgun (WGS) entry which is preliminary data.</text>
</comment>
<evidence type="ECO:0000259" key="7">
    <source>
        <dbReference type="PROSITE" id="PS50102"/>
    </source>
</evidence>
<dbReference type="EMBL" id="LFVZ01000004">
    <property type="protein sequence ID" value="KTW29695.1"/>
    <property type="molecule type" value="Genomic_DNA"/>
</dbReference>
<dbReference type="PANTHER" id="PTHR13952:SF5">
    <property type="entry name" value="U1 SMALL NUCLEAR RIBONUCLEOPROTEIN 70 KDA"/>
    <property type="match status" value="1"/>
</dbReference>
<dbReference type="InterPro" id="IPR034143">
    <property type="entry name" value="snRNP70_RRM"/>
</dbReference>
<reference evidence="9" key="1">
    <citation type="journal article" date="2016" name="Nat. Commun.">
        <title>Genome analysis of three Pneumocystis species reveals adaptation mechanisms to life exclusively in mammalian hosts.</title>
        <authorList>
            <person name="Ma L."/>
            <person name="Chen Z."/>
            <person name="Huang D.W."/>
            <person name="Kutty G."/>
            <person name="Ishihara M."/>
            <person name="Wang H."/>
            <person name="Abouelleil A."/>
            <person name="Bishop L."/>
            <person name="Davey E."/>
            <person name="Deng R."/>
            <person name="Deng X."/>
            <person name="Fan L."/>
            <person name="Fantoni G."/>
            <person name="Fitzgerald M."/>
            <person name="Gogineni E."/>
            <person name="Goldberg J.M."/>
            <person name="Handley G."/>
            <person name="Hu X."/>
            <person name="Huber C."/>
            <person name="Jiao X."/>
            <person name="Jones K."/>
            <person name="Levin J.Z."/>
            <person name="Liu Y."/>
            <person name="Macdonald P."/>
            <person name="Melnikov A."/>
            <person name="Raley C."/>
            <person name="Sassi M."/>
            <person name="Sherman B.T."/>
            <person name="Song X."/>
            <person name="Sykes S."/>
            <person name="Tran B."/>
            <person name="Walsh L."/>
            <person name="Xia Y."/>
            <person name="Yang J."/>
            <person name="Young S."/>
            <person name="Zeng Q."/>
            <person name="Zheng X."/>
            <person name="Stephens R."/>
            <person name="Nusbaum C."/>
            <person name="Birren B.W."/>
            <person name="Azadi P."/>
            <person name="Lempicki R.A."/>
            <person name="Cuomo C.A."/>
            <person name="Kovacs J.A."/>
        </authorList>
    </citation>
    <scope>NUCLEOTIDE SEQUENCE [LARGE SCALE GENOMIC DNA]</scope>
    <source>
        <strain evidence="9">B80</strain>
    </source>
</reference>
<keyword evidence="4" id="KW-0687">Ribonucleoprotein</keyword>
<dbReference type="GO" id="GO:0000398">
    <property type="term" value="P:mRNA splicing, via spliceosome"/>
    <property type="evidence" value="ECO:0007669"/>
    <property type="project" value="TreeGrafter"/>
</dbReference>
<dbReference type="SUPFAM" id="SSF54928">
    <property type="entry name" value="RNA-binding domain, RBD"/>
    <property type="match status" value="1"/>
</dbReference>
<dbReference type="GO" id="GO:0030619">
    <property type="term" value="F:U1 snRNA binding"/>
    <property type="evidence" value="ECO:0007669"/>
    <property type="project" value="InterPro"/>
</dbReference>
<dbReference type="GO" id="GO:0071011">
    <property type="term" value="C:precatalytic spliceosome"/>
    <property type="evidence" value="ECO:0007669"/>
    <property type="project" value="TreeGrafter"/>
</dbReference>
<dbReference type="Gene3D" id="3.30.70.330">
    <property type="match status" value="1"/>
</dbReference>
<accession>A0A0W4ZMU2</accession>
<dbReference type="GO" id="GO:0005685">
    <property type="term" value="C:U1 snRNP"/>
    <property type="evidence" value="ECO:0007669"/>
    <property type="project" value="TreeGrafter"/>
</dbReference>
<dbReference type="Pfam" id="PF00076">
    <property type="entry name" value="RRM_1"/>
    <property type="match status" value="1"/>
</dbReference>
<keyword evidence="9" id="KW-1185">Reference proteome</keyword>
<gene>
    <name evidence="8" type="ORF">T552_00903</name>
</gene>
<evidence type="ECO:0000256" key="5">
    <source>
        <dbReference type="PROSITE-ProRule" id="PRU00176"/>
    </source>
</evidence>
<keyword evidence="2 5" id="KW-0694">RNA-binding</keyword>
<organism evidence="8 9">
    <name type="scientific">Pneumocystis carinii (strain B80)</name>
    <name type="common">Rat pneumocystis pneumonia agent</name>
    <name type="synonym">Pneumocystis carinii f. sp. carinii</name>
    <dbReference type="NCBI Taxonomy" id="1408658"/>
    <lineage>
        <taxon>Eukaryota</taxon>
        <taxon>Fungi</taxon>
        <taxon>Dikarya</taxon>
        <taxon>Ascomycota</taxon>
        <taxon>Taphrinomycotina</taxon>
        <taxon>Pneumocystomycetes</taxon>
        <taxon>Pneumocystaceae</taxon>
        <taxon>Pneumocystis</taxon>
    </lineage>
</organism>
<dbReference type="FunFam" id="3.30.70.330:FF:000298">
    <property type="entry name" value="U1 small nuclear ribonucleoprotein 70 kDa"/>
    <property type="match status" value="1"/>
</dbReference>
<dbReference type="InterPro" id="IPR035979">
    <property type="entry name" value="RBD_domain_sf"/>
</dbReference>
<dbReference type="InterPro" id="IPR051183">
    <property type="entry name" value="U1_U11-U12_snRNP_70-35kDa"/>
</dbReference>
<feature type="domain" description="RRM" evidence="7">
    <location>
        <begin position="100"/>
        <end position="178"/>
    </location>
</feature>
<dbReference type="Pfam" id="PF12220">
    <property type="entry name" value="U1snRNP70_N"/>
    <property type="match status" value="1"/>
</dbReference>
<dbReference type="InterPro" id="IPR022023">
    <property type="entry name" value="U1snRNP70_N"/>
</dbReference>
<feature type="compositionally biased region" description="Basic and acidic residues" evidence="6">
    <location>
        <begin position="309"/>
        <end position="318"/>
    </location>
</feature>
<evidence type="ECO:0000256" key="6">
    <source>
        <dbReference type="SAM" id="MobiDB-lite"/>
    </source>
</evidence>
<evidence type="ECO:0000256" key="3">
    <source>
        <dbReference type="ARBA" id="ARBA00023242"/>
    </source>
</evidence>
<evidence type="ECO:0000256" key="1">
    <source>
        <dbReference type="ARBA" id="ARBA00004123"/>
    </source>
</evidence>
<dbReference type="Proteomes" id="UP000054454">
    <property type="component" value="Unassembled WGS sequence"/>
</dbReference>
<feature type="compositionally biased region" description="Polar residues" evidence="6">
    <location>
        <begin position="296"/>
        <end position="306"/>
    </location>
</feature>
<proteinExistence type="predicted"/>
<dbReference type="VEuPathDB" id="FungiDB:T552_00903"/>
<feature type="compositionally biased region" description="Basic and acidic residues" evidence="6">
    <location>
        <begin position="264"/>
        <end position="274"/>
    </location>
</feature>
<keyword evidence="3" id="KW-0539">Nucleus</keyword>
<dbReference type="SMART" id="SM00360">
    <property type="entry name" value="RRM"/>
    <property type="match status" value="1"/>
</dbReference>
<comment type="subcellular location">
    <subcellularLocation>
        <location evidence="1">Nucleus</location>
    </subcellularLocation>
</comment>
<evidence type="ECO:0000313" key="8">
    <source>
        <dbReference type="EMBL" id="KTW29695.1"/>
    </source>
</evidence>
<dbReference type="GO" id="GO:0003729">
    <property type="term" value="F:mRNA binding"/>
    <property type="evidence" value="ECO:0007669"/>
    <property type="project" value="TreeGrafter"/>
</dbReference>